<evidence type="ECO:0000256" key="4">
    <source>
        <dbReference type="ARBA" id="ARBA00044050"/>
    </source>
</evidence>
<dbReference type="EC" id="1.1.1.381" evidence="5"/>
<dbReference type="AlphaFoldDB" id="A0A1H5CSK7"/>
<gene>
    <name evidence="13" type="ORF">SAMN05444171_4847</name>
</gene>
<evidence type="ECO:0000256" key="2">
    <source>
        <dbReference type="ARBA" id="ARBA00023002"/>
    </source>
</evidence>
<name>A0A1H5CSK7_9BRAD</name>
<comment type="similarity">
    <text evidence="1 11">Belongs to the short-chain dehydrogenases/reductases (SDR) family.</text>
</comment>
<evidence type="ECO:0000256" key="1">
    <source>
        <dbReference type="ARBA" id="ARBA00006484"/>
    </source>
</evidence>
<comment type="function">
    <text evidence="9">NADP-dependent dehydrogenase with broad substrate specificity acting on 3-hydroxy acids. Catalyzes the NADP-dependent oxidation of L-allo-threonine to L-2-amino-3-keto-butyrate, which is spontaneously decarboxylated into aminoacetone. Also acts on D-threonine, L-serine, D-serine, D-3-hydroxyisobutyrate, L-3-hydroxyisobutyrate, D-glycerate and L-glycerate. Able to catalyze the reduction of the malonic semialdehyde to 3-hydroxypropionic acid. YdfG is apparently supplementing RutE, the presumed malonic semialdehyde reductase involved in pyrimidine degradation since both are able to detoxify malonic semialdehyde.</text>
</comment>
<dbReference type="PANTHER" id="PTHR43086">
    <property type="entry name" value="VERY-LONG-CHAIN 3-OXOOACYL-COA REDUCTASE"/>
    <property type="match status" value="1"/>
</dbReference>
<dbReference type="PRINTS" id="PR00081">
    <property type="entry name" value="GDHRDH"/>
</dbReference>
<dbReference type="InterPro" id="IPR036291">
    <property type="entry name" value="NAD(P)-bd_dom_sf"/>
</dbReference>
<evidence type="ECO:0000256" key="11">
    <source>
        <dbReference type="RuleBase" id="RU000363"/>
    </source>
</evidence>
<dbReference type="Gene3D" id="3.40.50.720">
    <property type="entry name" value="NAD(P)-binding Rossmann-like Domain"/>
    <property type="match status" value="1"/>
</dbReference>
<dbReference type="PRINTS" id="PR00080">
    <property type="entry name" value="SDRFAMILY"/>
</dbReference>
<dbReference type="RefSeq" id="WP_074824386.1">
    <property type="nucleotide sequence ID" value="NZ_FNTI01000001.1"/>
</dbReference>
<proteinExistence type="inferred from homology"/>
<evidence type="ECO:0000256" key="8">
    <source>
        <dbReference type="ARBA" id="ARBA00044349"/>
    </source>
</evidence>
<dbReference type="InterPro" id="IPR057326">
    <property type="entry name" value="KR_dom"/>
</dbReference>
<organism evidence="13 14">
    <name type="scientific">Bradyrhizobium lablabi</name>
    <dbReference type="NCBI Taxonomy" id="722472"/>
    <lineage>
        <taxon>Bacteria</taxon>
        <taxon>Pseudomonadati</taxon>
        <taxon>Pseudomonadota</taxon>
        <taxon>Alphaproteobacteria</taxon>
        <taxon>Hyphomicrobiales</taxon>
        <taxon>Nitrobacteraceae</taxon>
        <taxon>Bradyrhizobium</taxon>
    </lineage>
</organism>
<evidence type="ECO:0000256" key="6">
    <source>
        <dbReference type="ARBA" id="ARBA00044065"/>
    </source>
</evidence>
<accession>A0A1H5CSK7</accession>
<evidence type="ECO:0000256" key="5">
    <source>
        <dbReference type="ARBA" id="ARBA00044059"/>
    </source>
</evidence>
<evidence type="ECO:0000256" key="10">
    <source>
        <dbReference type="ARBA" id="ARBA00047274"/>
    </source>
</evidence>
<dbReference type="PROSITE" id="PS00061">
    <property type="entry name" value="ADH_SHORT"/>
    <property type="match status" value="1"/>
</dbReference>
<dbReference type="InterPro" id="IPR020904">
    <property type="entry name" value="Sc_DH/Rdtase_CS"/>
</dbReference>
<reference evidence="13 14" key="1">
    <citation type="submission" date="2016-10" db="EMBL/GenBank/DDBJ databases">
        <authorList>
            <person name="de Groot N.N."/>
        </authorList>
    </citation>
    <scope>NUCLEOTIDE SEQUENCE [LARGE SCALE GENOMIC DNA]</scope>
    <source>
        <strain evidence="13 14">GAS522</strain>
    </source>
</reference>
<evidence type="ECO:0000256" key="3">
    <source>
        <dbReference type="ARBA" id="ARBA00043812"/>
    </source>
</evidence>
<evidence type="ECO:0000256" key="9">
    <source>
        <dbReference type="ARBA" id="ARBA00045650"/>
    </source>
</evidence>
<dbReference type="InterPro" id="IPR002347">
    <property type="entry name" value="SDR_fam"/>
</dbReference>
<dbReference type="Proteomes" id="UP000183208">
    <property type="component" value="Unassembled WGS sequence"/>
</dbReference>
<keyword evidence="2" id="KW-0560">Oxidoreductase</keyword>
<dbReference type="SUPFAM" id="SSF51735">
    <property type="entry name" value="NAD(P)-binding Rossmann-fold domains"/>
    <property type="match status" value="1"/>
</dbReference>
<comment type="catalytic activity">
    <reaction evidence="3">
        <text>L-allo-threonine + NADP(+) = aminoacetone + CO2 + NADPH</text>
        <dbReference type="Rhea" id="RHEA:43524"/>
        <dbReference type="ChEBI" id="CHEBI:16526"/>
        <dbReference type="ChEBI" id="CHEBI:57783"/>
        <dbReference type="ChEBI" id="CHEBI:58320"/>
        <dbReference type="ChEBI" id="CHEBI:58349"/>
        <dbReference type="ChEBI" id="CHEBI:58585"/>
        <dbReference type="EC" id="1.1.1.381"/>
    </reaction>
</comment>
<evidence type="ECO:0000313" key="14">
    <source>
        <dbReference type="Proteomes" id="UP000183208"/>
    </source>
</evidence>
<evidence type="ECO:0000259" key="12">
    <source>
        <dbReference type="SMART" id="SM00822"/>
    </source>
</evidence>
<dbReference type="EMBL" id="FNTI01000001">
    <property type="protein sequence ID" value="SED69616.1"/>
    <property type="molecule type" value="Genomic_DNA"/>
</dbReference>
<dbReference type="GO" id="GO:0035527">
    <property type="term" value="F:3-hydroxypropionate dehydrogenase (NADP+) activity"/>
    <property type="evidence" value="ECO:0007669"/>
    <property type="project" value="UniProtKB-EC"/>
</dbReference>
<sequence>MSDGKGTAVVTGATGGVGALYAAGLAERGYDLLLAGRQQKTLDPVAKAVKQKADVKVDTLVANLAEAKDLARVEARISSDPAITALVNNAGVASFGPFATLSSAALDETTAVNITALTRLTHAVLPGFVARGAGSIINIASVLAFHPWPEFGVYNASKAYVVSFSQALQGEVAGKGVLVQVVIPPAVDTDFWNKAGLPVSNLPAGAVMKPQQLVDAALKGLDRGESWVFPSLPEQAVWDDHQKTRQALVGSLMNGTLAARYAA</sequence>
<dbReference type="EC" id="1.1.1.298" evidence="4"/>
<dbReference type="PANTHER" id="PTHR43086:SF3">
    <property type="entry name" value="NADP-DEPENDENT 3-HYDROXY ACID DEHYDROGENASE YDFG"/>
    <property type="match status" value="1"/>
</dbReference>
<dbReference type="SMART" id="SM00822">
    <property type="entry name" value="PKS_KR"/>
    <property type="match status" value="1"/>
</dbReference>
<comment type="catalytic activity">
    <reaction evidence="10">
        <text>3-hydroxypropanoate + NADP(+) = 3-oxopropanoate + NADPH + H(+)</text>
        <dbReference type="Rhea" id="RHEA:26438"/>
        <dbReference type="ChEBI" id="CHEBI:15378"/>
        <dbReference type="ChEBI" id="CHEBI:16510"/>
        <dbReference type="ChEBI" id="CHEBI:33190"/>
        <dbReference type="ChEBI" id="CHEBI:57783"/>
        <dbReference type="ChEBI" id="CHEBI:58349"/>
        <dbReference type="EC" id="1.1.1.298"/>
    </reaction>
</comment>
<evidence type="ECO:0000256" key="7">
    <source>
        <dbReference type="ARBA" id="ARBA00044271"/>
    </source>
</evidence>
<protein>
    <recommendedName>
        <fullName evidence="6">NADP-dependent 3-hydroxy acid dehydrogenase YdfG</fullName>
        <ecNumber evidence="4">1.1.1.298</ecNumber>
        <ecNumber evidence="5">1.1.1.381</ecNumber>
    </recommendedName>
    <alternativeName>
        <fullName evidence="8">L-allo-threonine dehydrogenase</fullName>
    </alternativeName>
    <alternativeName>
        <fullName evidence="7">Malonic semialdehyde reductase</fullName>
    </alternativeName>
</protein>
<feature type="domain" description="Ketoreductase" evidence="12">
    <location>
        <begin position="6"/>
        <end position="186"/>
    </location>
</feature>
<dbReference type="Pfam" id="PF00106">
    <property type="entry name" value="adh_short"/>
    <property type="match status" value="1"/>
</dbReference>
<dbReference type="PIRSF" id="PIRSF000126">
    <property type="entry name" value="11-beta-HSD1"/>
    <property type="match status" value="1"/>
</dbReference>
<evidence type="ECO:0000313" key="13">
    <source>
        <dbReference type="EMBL" id="SED69616.1"/>
    </source>
</evidence>